<evidence type="ECO:0000313" key="10">
    <source>
        <dbReference type="EMBL" id="CUH52453.1"/>
    </source>
</evidence>
<feature type="transmembrane region" description="Helical" evidence="8">
    <location>
        <begin position="186"/>
        <end position="206"/>
    </location>
</feature>
<dbReference type="InterPro" id="IPR014346">
    <property type="entry name" value="Prenyl_protease-related"/>
</dbReference>
<dbReference type="RefSeq" id="WP_058239656.1">
    <property type="nucleotide sequence ID" value="NZ_CYPW01000017.1"/>
</dbReference>
<sequence length="530" mass="58799">MAGPEISNASGTRRNFRLITAAALAMAELLLVIVTYQVMASIECRLTEIETACRALRSMTARGLSVMAVMAIYFWLRPMAFRTLSSAIQKSPGHRLWIGSHIFGITLIFLPIFVFGAAEISKTFTPSLVLLLSGGLCAAMSLLLWVTPWKQWRRWMRSDSYLLPLALITGSLIPDLANLIRPAWELSALSSLTFFLVFICLSLWGFEVGVHPPSYEIGVKDFYVQIASQCSGVEGIALITIFMGIYALLMRSELRQNWFWLILFPLAVLTSWIFNILRISILIVIGANVSPEHALNGFHSYAGWLMFTALALGIVFIATRASWLHRQTSTTASPRASLRQDDLALRIVPFIAMMLSGVMASTFWQNSDDGYALRVGLMSATLWFFFPALRSLISAPRLASVLVGLCVGMMWVLTSAPSKAQPTLPTTTWITLRLVGTILLVPVIEELFFRGYVVRRLNRGGILWAVLAVFLSSLLFGLMHERMLAGALAGVVFAMLYMRQNRLSDAIIAHMSANATIAVFALWTAKWALI</sequence>
<feature type="transmembrane region" description="Helical" evidence="8">
    <location>
        <begin position="428"/>
        <end position="449"/>
    </location>
</feature>
<evidence type="ECO:0000256" key="4">
    <source>
        <dbReference type="ARBA" id="ARBA00022692"/>
    </source>
</evidence>
<keyword evidence="11" id="KW-1185">Reference proteome</keyword>
<dbReference type="STRING" id="321267.SHM7688_01899"/>
<evidence type="ECO:0000256" key="3">
    <source>
        <dbReference type="ARBA" id="ARBA00022670"/>
    </source>
</evidence>
<evidence type="ECO:0000313" key="11">
    <source>
        <dbReference type="Proteomes" id="UP000054823"/>
    </source>
</evidence>
<keyword evidence="5" id="KW-0378">Hydrolase</keyword>
<accession>A0A0P1FC77</accession>
<dbReference type="NCBIfam" id="TIGR04162">
    <property type="entry name" value="exo_VPEID"/>
    <property type="match status" value="1"/>
</dbReference>
<dbReference type="InterPro" id="IPR026420">
    <property type="entry name" value="Exo_VPEID"/>
</dbReference>
<dbReference type="GO" id="GO:0004175">
    <property type="term" value="F:endopeptidase activity"/>
    <property type="evidence" value="ECO:0007669"/>
    <property type="project" value="UniProtKB-ARBA"/>
</dbReference>
<keyword evidence="6 8" id="KW-1133">Transmembrane helix</keyword>
<feature type="transmembrane region" description="Helical" evidence="8">
    <location>
        <begin position="18"/>
        <end position="38"/>
    </location>
</feature>
<feature type="transmembrane region" description="Helical" evidence="8">
    <location>
        <begin position="343"/>
        <end position="364"/>
    </location>
</feature>
<evidence type="ECO:0000256" key="6">
    <source>
        <dbReference type="ARBA" id="ARBA00022989"/>
    </source>
</evidence>
<dbReference type="InterPro" id="IPR052710">
    <property type="entry name" value="CAAX_protease"/>
</dbReference>
<feature type="transmembrane region" description="Helical" evidence="8">
    <location>
        <begin position="398"/>
        <end position="416"/>
    </location>
</feature>
<dbReference type="InterPro" id="IPR026392">
    <property type="entry name" value="Exo/Archaeosortase_dom"/>
</dbReference>
<reference evidence="10 11" key="1">
    <citation type="submission" date="2015-09" db="EMBL/GenBank/DDBJ databases">
        <authorList>
            <consortium name="Swine Surveillance"/>
        </authorList>
    </citation>
    <scope>NUCLEOTIDE SEQUENCE [LARGE SCALE GENOMIC DNA]</scope>
    <source>
        <strain evidence="10 11">CECT 7688</strain>
    </source>
</reference>
<feature type="transmembrane region" description="Helical" evidence="8">
    <location>
        <begin position="506"/>
        <end position="525"/>
    </location>
</feature>
<dbReference type="EMBL" id="CYPW01000017">
    <property type="protein sequence ID" value="CUH52453.1"/>
    <property type="molecule type" value="Genomic_DNA"/>
</dbReference>
<gene>
    <name evidence="10" type="ORF">SHM7688_01899</name>
</gene>
<feature type="transmembrane region" description="Helical" evidence="8">
    <location>
        <begin position="461"/>
        <end position="477"/>
    </location>
</feature>
<keyword evidence="3 10" id="KW-0645">Protease</keyword>
<evidence type="ECO:0000256" key="1">
    <source>
        <dbReference type="ARBA" id="ARBA00004651"/>
    </source>
</evidence>
<organism evidence="10 11">
    <name type="scientific">Shimia marina</name>
    <dbReference type="NCBI Taxonomy" id="321267"/>
    <lineage>
        <taxon>Bacteria</taxon>
        <taxon>Pseudomonadati</taxon>
        <taxon>Pseudomonadota</taxon>
        <taxon>Alphaproteobacteria</taxon>
        <taxon>Rhodobacterales</taxon>
        <taxon>Roseobacteraceae</taxon>
    </lineage>
</organism>
<feature type="transmembrane region" description="Helical" evidence="8">
    <location>
        <begin position="96"/>
        <end position="116"/>
    </location>
</feature>
<keyword evidence="7 8" id="KW-0472">Membrane</keyword>
<dbReference type="Pfam" id="PF02517">
    <property type="entry name" value="Rce1-like"/>
    <property type="match status" value="1"/>
</dbReference>
<keyword evidence="2" id="KW-1003">Cell membrane</keyword>
<dbReference type="OrthoDB" id="8451928at2"/>
<comment type="subcellular location">
    <subcellularLocation>
        <location evidence="1">Cell membrane</location>
        <topology evidence="1">Multi-pass membrane protein</topology>
    </subcellularLocation>
</comment>
<keyword evidence="4 8" id="KW-0812">Transmembrane</keyword>
<dbReference type="GO" id="GO:0006508">
    <property type="term" value="P:proteolysis"/>
    <property type="evidence" value="ECO:0007669"/>
    <property type="project" value="UniProtKB-KW"/>
</dbReference>
<dbReference type="NCBIfam" id="TIGR03008">
    <property type="entry name" value="pepcterm_CAAX"/>
    <property type="match status" value="1"/>
</dbReference>
<proteinExistence type="predicted"/>
<evidence type="ECO:0000256" key="8">
    <source>
        <dbReference type="SAM" id="Phobius"/>
    </source>
</evidence>
<evidence type="ECO:0000256" key="5">
    <source>
        <dbReference type="ARBA" id="ARBA00022801"/>
    </source>
</evidence>
<dbReference type="GO" id="GO:0005886">
    <property type="term" value="C:plasma membrane"/>
    <property type="evidence" value="ECO:0007669"/>
    <property type="project" value="UniProtKB-SubCell"/>
</dbReference>
<evidence type="ECO:0000259" key="9">
    <source>
        <dbReference type="Pfam" id="PF02517"/>
    </source>
</evidence>
<feature type="domain" description="CAAX prenyl protease 2/Lysostaphin resistance protein A-like" evidence="9">
    <location>
        <begin position="429"/>
        <end position="515"/>
    </location>
</feature>
<dbReference type="PANTHER" id="PTHR36435:SF1">
    <property type="entry name" value="CAAX AMINO TERMINAL PROTEASE FAMILY PROTEIN"/>
    <property type="match status" value="1"/>
</dbReference>
<feature type="transmembrane region" description="Helical" evidence="8">
    <location>
        <begin position="370"/>
        <end position="386"/>
    </location>
</feature>
<feature type="transmembrane region" description="Helical" evidence="8">
    <location>
        <begin position="226"/>
        <end position="249"/>
    </location>
</feature>
<dbReference type="InterPro" id="IPR003675">
    <property type="entry name" value="Rce1/LyrA-like_dom"/>
</dbReference>
<dbReference type="NCBIfam" id="TIGR04178">
    <property type="entry name" value="exo_archaeo"/>
    <property type="match status" value="1"/>
</dbReference>
<dbReference type="Proteomes" id="UP000054823">
    <property type="component" value="Unassembled WGS sequence"/>
</dbReference>
<dbReference type="InterPro" id="IPR019127">
    <property type="entry name" value="Exosortase"/>
</dbReference>
<dbReference type="AlphaFoldDB" id="A0A0P1FC77"/>
<feature type="transmembrane region" description="Helical" evidence="8">
    <location>
        <begin position="301"/>
        <end position="323"/>
    </location>
</feature>
<protein>
    <submittedName>
        <fullName evidence="10">Exosortase E/protease, VPEID-CTERM system</fullName>
    </submittedName>
</protein>
<evidence type="ECO:0000256" key="7">
    <source>
        <dbReference type="ARBA" id="ARBA00023136"/>
    </source>
</evidence>
<feature type="transmembrane region" description="Helical" evidence="8">
    <location>
        <begin position="261"/>
        <end position="289"/>
    </location>
</feature>
<dbReference type="Pfam" id="PF09721">
    <property type="entry name" value="Exosortase_EpsH"/>
    <property type="match status" value="1"/>
</dbReference>
<dbReference type="GO" id="GO:0080120">
    <property type="term" value="P:CAAX-box protein maturation"/>
    <property type="evidence" value="ECO:0007669"/>
    <property type="project" value="UniProtKB-ARBA"/>
</dbReference>
<dbReference type="PANTHER" id="PTHR36435">
    <property type="entry name" value="SLR1288 PROTEIN"/>
    <property type="match status" value="1"/>
</dbReference>
<name>A0A0P1FC77_9RHOB</name>
<feature type="transmembrane region" description="Helical" evidence="8">
    <location>
        <begin position="59"/>
        <end position="76"/>
    </location>
</feature>
<feature type="transmembrane region" description="Helical" evidence="8">
    <location>
        <begin position="128"/>
        <end position="149"/>
    </location>
</feature>
<evidence type="ECO:0000256" key="2">
    <source>
        <dbReference type="ARBA" id="ARBA00022475"/>
    </source>
</evidence>
<feature type="transmembrane region" description="Helical" evidence="8">
    <location>
        <begin position="161"/>
        <end position="179"/>
    </location>
</feature>